<accession>A0ABT9G6B4</accession>
<gene>
    <name evidence="5" type="primary">mgrA</name>
    <name evidence="5" type="ORF">Q8X39_13880</name>
</gene>
<dbReference type="RefSeq" id="WP_305750273.1">
    <property type="nucleotide sequence ID" value="NZ_JAUZEE010000007.1"/>
</dbReference>
<dbReference type="InterPro" id="IPR036812">
    <property type="entry name" value="NAD(P)_OxRdtase_dom_sf"/>
</dbReference>
<dbReference type="InterPro" id="IPR023210">
    <property type="entry name" value="NADP_OxRdtase_dom"/>
</dbReference>
<feature type="domain" description="NADP-dependent oxidoreductase" evidence="4">
    <location>
        <begin position="28"/>
        <end position="329"/>
    </location>
</feature>
<dbReference type="Gene3D" id="3.20.20.100">
    <property type="entry name" value="NADP-dependent oxidoreductase domain"/>
    <property type="match status" value="1"/>
</dbReference>
<proteinExistence type="inferred from homology"/>
<dbReference type="GO" id="GO:0016491">
    <property type="term" value="F:oxidoreductase activity"/>
    <property type="evidence" value="ECO:0007669"/>
    <property type="project" value="UniProtKB-KW"/>
</dbReference>
<dbReference type="PANTHER" id="PTHR43150:SF4">
    <property type="entry name" value="L-GLYCERALDEHYDE 3-PHOSPHATE REDUCTASE"/>
    <property type="match status" value="1"/>
</dbReference>
<comment type="similarity">
    <text evidence="1">Belongs to the shaker potassium channel beta subunit family.</text>
</comment>
<protein>
    <submittedName>
        <fullName evidence="5">L-glyceraldehyde 3-phosphate reductase</fullName>
        <ecNumber evidence="5">1.1.1.-</ecNumber>
    </submittedName>
</protein>
<evidence type="ECO:0000313" key="5">
    <source>
        <dbReference type="EMBL" id="MDP4301728.1"/>
    </source>
</evidence>
<dbReference type="InterPro" id="IPR005399">
    <property type="entry name" value="K_chnl_volt-dep_bsu_KCNAB-rel"/>
</dbReference>
<dbReference type="PANTHER" id="PTHR43150">
    <property type="entry name" value="HYPERKINETIC, ISOFORM M"/>
    <property type="match status" value="1"/>
</dbReference>
<dbReference type="EC" id="1.1.1.-" evidence="5"/>
<dbReference type="SUPFAM" id="SSF51430">
    <property type="entry name" value="NAD(P)-linked oxidoreductase"/>
    <property type="match status" value="1"/>
</dbReference>
<keyword evidence="2" id="KW-0521">NADP</keyword>
<dbReference type="Proteomes" id="UP001235760">
    <property type="component" value="Unassembled WGS sequence"/>
</dbReference>
<name>A0ABT9G6B4_LEPDI</name>
<dbReference type="Pfam" id="PF00248">
    <property type="entry name" value="Aldo_ket_red"/>
    <property type="match status" value="1"/>
</dbReference>
<comment type="caution">
    <text evidence="5">The sequence shown here is derived from an EMBL/GenBank/DDBJ whole genome shotgun (WGS) entry which is preliminary data.</text>
</comment>
<evidence type="ECO:0000256" key="1">
    <source>
        <dbReference type="ARBA" id="ARBA00006515"/>
    </source>
</evidence>
<keyword evidence="3 5" id="KW-0560">Oxidoreductase</keyword>
<evidence type="ECO:0000313" key="6">
    <source>
        <dbReference type="Proteomes" id="UP001235760"/>
    </source>
</evidence>
<evidence type="ECO:0000256" key="3">
    <source>
        <dbReference type="ARBA" id="ARBA00023002"/>
    </source>
</evidence>
<evidence type="ECO:0000259" key="4">
    <source>
        <dbReference type="Pfam" id="PF00248"/>
    </source>
</evidence>
<dbReference type="EMBL" id="JAUZEE010000007">
    <property type="protein sequence ID" value="MDP4301728.1"/>
    <property type="molecule type" value="Genomic_DNA"/>
</dbReference>
<sequence>MSYTAAADRYESMPYRRCGASGLKLPALSLGLWHNFGDTTPMSVQREMARTAFDLGITHFDLANNYGPPYGSAEINFGRLLREDFKPYRDELIISSKAGWDMWPGPYGQGGGSRKYVLASLDQSLQRLGLDYVDIFYSHRYDKDTPLEETAQALAQAVRQGKALYIGISSYSPGKTAEMAALLKAEGVPLLIHQPSYNLLNRWIENGLLDTLAQHGAGCITFTALAQGLLSDKYLAGIPADARINRPGGGSLMREHLSEANLQRVRALNGIAQRRGQSLAQMALAWVLRDPRVTTTLIGASSAAQIRENVGALRNLTFTAQELAEIDAHAGEGGVDLWRAPATDWA</sequence>
<keyword evidence="6" id="KW-1185">Reference proteome</keyword>
<organism evidence="5 6">
    <name type="scientific">Leptothrix discophora</name>
    <dbReference type="NCBI Taxonomy" id="89"/>
    <lineage>
        <taxon>Bacteria</taxon>
        <taxon>Pseudomonadati</taxon>
        <taxon>Pseudomonadota</taxon>
        <taxon>Betaproteobacteria</taxon>
        <taxon>Burkholderiales</taxon>
        <taxon>Sphaerotilaceae</taxon>
        <taxon>Leptothrix</taxon>
    </lineage>
</organism>
<reference evidence="5 6" key="1">
    <citation type="submission" date="2023-08" db="EMBL/GenBank/DDBJ databases">
        <authorList>
            <person name="Roldan D.M."/>
            <person name="Menes R.J."/>
        </authorList>
    </citation>
    <scope>NUCLEOTIDE SEQUENCE [LARGE SCALE GENOMIC DNA]</scope>
    <source>
        <strain evidence="5 6">CCM 2812</strain>
    </source>
</reference>
<dbReference type="NCBIfam" id="NF007388">
    <property type="entry name" value="PRK09912.1"/>
    <property type="match status" value="1"/>
</dbReference>
<evidence type="ECO:0000256" key="2">
    <source>
        <dbReference type="ARBA" id="ARBA00022857"/>
    </source>
</evidence>